<sequence>MDRWEIVGDMAGVGSDFGGTTSGLWGIATAVTSVNGWVCYSWTWCQEAAEGAKDQGDSDEEVEAQVEGLKLRRWGRKRHYSAKKATKKKKKPSMGVGETFGPPPAKFDPGLELNVEHSALKDSLVAEHMAWHIHLPRGIDAYTELIYLAAYSRAPCNHFEVHSLDVC</sequence>
<reference evidence="2" key="1">
    <citation type="journal article" date="2023" name="Plant J.">
        <title>The genome of the king protea, Protea cynaroides.</title>
        <authorList>
            <person name="Chang J."/>
            <person name="Duong T.A."/>
            <person name="Schoeman C."/>
            <person name="Ma X."/>
            <person name="Roodt D."/>
            <person name="Barker N."/>
            <person name="Li Z."/>
            <person name="Van de Peer Y."/>
            <person name="Mizrachi E."/>
        </authorList>
    </citation>
    <scope>NUCLEOTIDE SEQUENCE</scope>
    <source>
        <tissue evidence="2">Young leaves</tissue>
    </source>
</reference>
<evidence type="ECO:0000256" key="1">
    <source>
        <dbReference type="SAM" id="MobiDB-lite"/>
    </source>
</evidence>
<gene>
    <name evidence="2" type="ORF">NE237_015886</name>
</gene>
<accession>A0A9Q0KEW8</accession>
<keyword evidence="3" id="KW-1185">Reference proteome</keyword>
<protein>
    <submittedName>
        <fullName evidence="2">Uncharacterized protein</fullName>
    </submittedName>
</protein>
<comment type="caution">
    <text evidence="2">The sequence shown here is derived from an EMBL/GenBank/DDBJ whole genome shotgun (WGS) entry which is preliminary data.</text>
</comment>
<evidence type="ECO:0000313" key="3">
    <source>
        <dbReference type="Proteomes" id="UP001141806"/>
    </source>
</evidence>
<feature type="region of interest" description="Disordered" evidence="1">
    <location>
        <begin position="78"/>
        <end position="103"/>
    </location>
</feature>
<proteinExistence type="predicted"/>
<dbReference type="AlphaFoldDB" id="A0A9Q0KEW8"/>
<organism evidence="2 3">
    <name type="scientific">Protea cynaroides</name>
    <dbReference type="NCBI Taxonomy" id="273540"/>
    <lineage>
        <taxon>Eukaryota</taxon>
        <taxon>Viridiplantae</taxon>
        <taxon>Streptophyta</taxon>
        <taxon>Embryophyta</taxon>
        <taxon>Tracheophyta</taxon>
        <taxon>Spermatophyta</taxon>
        <taxon>Magnoliopsida</taxon>
        <taxon>Proteales</taxon>
        <taxon>Proteaceae</taxon>
        <taxon>Protea</taxon>
    </lineage>
</organism>
<dbReference type="Proteomes" id="UP001141806">
    <property type="component" value="Unassembled WGS sequence"/>
</dbReference>
<dbReference type="EMBL" id="JAMYWD010000006">
    <property type="protein sequence ID" value="KAJ4969185.1"/>
    <property type="molecule type" value="Genomic_DNA"/>
</dbReference>
<evidence type="ECO:0000313" key="2">
    <source>
        <dbReference type="EMBL" id="KAJ4969185.1"/>
    </source>
</evidence>
<feature type="compositionally biased region" description="Basic residues" evidence="1">
    <location>
        <begin position="78"/>
        <end position="92"/>
    </location>
</feature>
<name>A0A9Q0KEW8_9MAGN</name>